<dbReference type="InterPro" id="IPR052050">
    <property type="entry name" value="SecEffector_AnkRepeat"/>
</dbReference>
<protein>
    <submittedName>
        <fullName evidence="2">Aste57867_1972 protein</fullName>
    </submittedName>
</protein>
<gene>
    <name evidence="2" type="primary">Aste57867_1972</name>
    <name evidence="1" type="ORF">As57867_001970</name>
    <name evidence="2" type="ORF">ASTE57867_1972</name>
</gene>
<reference evidence="2 3" key="1">
    <citation type="submission" date="2019-03" db="EMBL/GenBank/DDBJ databases">
        <authorList>
            <person name="Gaulin E."/>
            <person name="Dumas B."/>
        </authorList>
    </citation>
    <scope>NUCLEOTIDE SEQUENCE [LARGE SCALE GENOMIC DNA]</scope>
    <source>
        <strain evidence="2">CBS 568.67</strain>
    </source>
</reference>
<accession>A0A485K720</accession>
<dbReference type="AlphaFoldDB" id="A0A485K720"/>
<dbReference type="Gene3D" id="1.25.40.20">
    <property type="entry name" value="Ankyrin repeat-containing domain"/>
    <property type="match status" value="1"/>
</dbReference>
<organism evidence="2 3">
    <name type="scientific">Aphanomyces stellatus</name>
    <dbReference type="NCBI Taxonomy" id="120398"/>
    <lineage>
        <taxon>Eukaryota</taxon>
        <taxon>Sar</taxon>
        <taxon>Stramenopiles</taxon>
        <taxon>Oomycota</taxon>
        <taxon>Saprolegniomycetes</taxon>
        <taxon>Saprolegniales</taxon>
        <taxon>Verrucalvaceae</taxon>
        <taxon>Aphanomyces</taxon>
    </lineage>
</organism>
<dbReference type="InterPro" id="IPR036770">
    <property type="entry name" value="Ankyrin_rpt-contain_sf"/>
</dbReference>
<reference evidence="1" key="2">
    <citation type="submission" date="2019-06" db="EMBL/GenBank/DDBJ databases">
        <title>Genomics analysis of Aphanomyces spp. identifies a new class of oomycete effector associated with host adaptation.</title>
        <authorList>
            <person name="Gaulin E."/>
        </authorList>
    </citation>
    <scope>NUCLEOTIDE SEQUENCE</scope>
    <source>
        <strain evidence="1">CBS 578.67</strain>
    </source>
</reference>
<name>A0A485K720_9STRA</name>
<evidence type="ECO:0000313" key="1">
    <source>
        <dbReference type="EMBL" id="KAF0717986.1"/>
    </source>
</evidence>
<dbReference type="Proteomes" id="UP000332933">
    <property type="component" value="Unassembled WGS sequence"/>
</dbReference>
<dbReference type="PANTHER" id="PTHR46586:SF3">
    <property type="entry name" value="ANKYRIN REPEAT-CONTAINING PROTEIN"/>
    <property type="match status" value="1"/>
</dbReference>
<keyword evidence="3" id="KW-1185">Reference proteome</keyword>
<dbReference type="PANTHER" id="PTHR46586">
    <property type="entry name" value="ANKYRIN REPEAT-CONTAINING PROTEIN"/>
    <property type="match status" value="1"/>
</dbReference>
<evidence type="ECO:0000313" key="3">
    <source>
        <dbReference type="Proteomes" id="UP000332933"/>
    </source>
</evidence>
<proteinExistence type="predicted"/>
<dbReference type="SUPFAM" id="SSF48403">
    <property type="entry name" value="Ankyrin repeat"/>
    <property type="match status" value="1"/>
</dbReference>
<evidence type="ECO:0000313" key="2">
    <source>
        <dbReference type="EMBL" id="VFT79177.1"/>
    </source>
</evidence>
<sequence length="391" mass="43128">MSAIDAAIDAVLRSQPLIREISSFQDGWFEDALIFLPLRHLDQALGNCNVDGQTSLVKATAARLVPWLNSTPTPRLSRLVASTPSIKLPLLLALVYLGRLDQLDFLFDKCYDDALGLGWLSMAVGLGGSLPTVHFFVNRGYDVSQAIVSAAGAGCADVVEYFERQSRHTNVVLVGRALVRAAQHNHVVIVRRLITSTVPSHFVADAIKWMAEWDETDTVLYMLTTQQTANEAIRWEALAAALNMGVYFGRTSLVASLLNDNNDMAYMPASVLDIEHAVTTGHLEVLHLIYAKNVPPRDGGAKHPRASMWKQQWRHGVPHASRQGWLPMVQWFLTTQPPTETDDEDTLRVAVEGARDGGHGHVVDWLVGQLRSLEQKEVRASGRDSSKVKNG</sequence>
<dbReference type="EMBL" id="VJMH01000190">
    <property type="protein sequence ID" value="KAF0717986.1"/>
    <property type="molecule type" value="Genomic_DNA"/>
</dbReference>
<dbReference type="EMBL" id="CAADRA010000190">
    <property type="protein sequence ID" value="VFT79177.1"/>
    <property type="molecule type" value="Genomic_DNA"/>
</dbReference>